<keyword evidence="7 14" id="KW-0157">Chromophore</keyword>
<dbReference type="PANTHER" id="PTHR11455">
    <property type="entry name" value="CRYPTOCHROME"/>
    <property type="match status" value="1"/>
</dbReference>
<comment type="similarity">
    <text evidence="2">Belongs to the DNA photolyase class-1 family.</text>
</comment>
<dbReference type="Gene3D" id="3.40.50.620">
    <property type="entry name" value="HUPs"/>
    <property type="match status" value="1"/>
</dbReference>
<dbReference type="PRINTS" id="PR00147">
    <property type="entry name" value="DNAPHOTLYASE"/>
</dbReference>
<comment type="cofactor">
    <cofactor evidence="1">
        <name>(6R)-5,10-methylene-5,6,7,8-tetrahydrofolate</name>
        <dbReference type="ChEBI" id="CHEBI:15636"/>
    </cofactor>
</comment>
<feature type="site" description="Electron transfer via tryptophanyl radical" evidence="13">
    <location>
        <position position="337"/>
    </location>
</feature>
<evidence type="ECO:0000256" key="9">
    <source>
        <dbReference type="ARBA" id="ARBA00033999"/>
    </source>
</evidence>
<comment type="similarity">
    <text evidence="14">Belongs to the DNA photolyase family.</text>
</comment>
<dbReference type="PROSITE" id="PS51645">
    <property type="entry name" value="PHR_CRY_ALPHA_BETA"/>
    <property type="match status" value="1"/>
</dbReference>
<dbReference type="EC" id="4.1.99.3" evidence="3"/>
<dbReference type="SUPFAM" id="SSF48173">
    <property type="entry name" value="Cryptochrome/photolyase FAD-binding domain"/>
    <property type="match status" value="1"/>
</dbReference>
<dbReference type="InterPro" id="IPR014729">
    <property type="entry name" value="Rossmann-like_a/b/a_fold"/>
</dbReference>
<dbReference type="Proteomes" id="UP000076077">
    <property type="component" value="Chromosome"/>
</dbReference>
<dbReference type="Gene3D" id="1.25.40.80">
    <property type="match status" value="1"/>
</dbReference>
<dbReference type="PROSITE" id="PS00394">
    <property type="entry name" value="DNA_PHOTOLYASES_1_1"/>
    <property type="match status" value="1"/>
</dbReference>
<dbReference type="Pfam" id="PF03441">
    <property type="entry name" value="FAD_binding_7"/>
    <property type="match status" value="1"/>
</dbReference>
<proteinExistence type="inferred from homology"/>
<feature type="binding site" evidence="12">
    <location>
        <begin position="305"/>
        <end position="312"/>
    </location>
    <ligand>
        <name>FAD</name>
        <dbReference type="ChEBI" id="CHEBI:57692"/>
    </ligand>
</feature>
<evidence type="ECO:0000256" key="11">
    <source>
        <dbReference type="ARBA" id="ARBA00083107"/>
    </source>
</evidence>
<organism evidence="16 17">
    <name type="scientific">Microbulbifer thermotolerans</name>
    <dbReference type="NCBI Taxonomy" id="252514"/>
    <lineage>
        <taxon>Bacteria</taxon>
        <taxon>Pseudomonadati</taxon>
        <taxon>Pseudomonadota</taxon>
        <taxon>Gammaproteobacteria</taxon>
        <taxon>Cellvibrionales</taxon>
        <taxon>Microbulbiferaceae</taxon>
        <taxon>Microbulbifer</taxon>
    </lineage>
</organism>
<dbReference type="InterPro" id="IPR018394">
    <property type="entry name" value="DNA_photolyase_1_CS_C"/>
</dbReference>
<dbReference type="GO" id="GO:0009416">
    <property type="term" value="P:response to light stimulus"/>
    <property type="evidence" value="ECO:0007669"/>
    <property type="project" value="TreeGrafter"/>
</dbReference>
<dbReference type="InterPro" id="IPR036134">
    <property type="entry name" value="Crypto/Photolyase_FAD-like_sf"/>
</dbReference>
<dbReference type="FunFam" id="1.10.579.10:FF:000003">
    <property type="entry name" value="Deoxyribodipyrimidine photo-lyase"/>
    <property type="match status" value="1"/>
</dbReference>
<dbReference type="InterPro" id="IPR036155">
    <property type="entry name" value="Crypto/Photolyase_N_sf"/>
</dbReference>
<dbReference type="EMBL" id="CP014864">
    <property type="protein sequence ID" value="AMX01733.1"/>
    <property type="molecule type" value="Genomic_DNA"/>
</dbReference>
<protein>
    <recommendedName>
        <fullName evidence="4">Deoxyribodipyrimidine photo-lyase</fullName>
        <ecNumber evidence="3">4.1.99.3</ecNumber>
    </recommendedName>
    <alternativeName>
        <fullName evidence="8">DNA photolyase</fullName>
    </alternativeName>
    <alternativeName>
        <fullName evidence="11">Photoreactivating enzyme</fullName>
    </alternativeName>
</protein>
<evidence type="ECO:0000259" key="15">
    <source>
        <dbReference type="PROSITE" id="PS51645"/>
    </source>
</evidence>
<keyword evidence="16" id="KW-0456">Lyase</keyword>
<evidence type="ECO:0000256" key="10">
    <source>
        <dbReference type="ARBA" id="ARBA00059220"/>
    </source>
</evidence>
<dbReference type="Pfam" id="PF00875">
    <property type="entry name" value="DNA_photolyase"/>
    <property type="match status" value="1"/>
</dbReference>
<dbReference type="GO" id="GO:0000719">
    <property type="term" value="P:photoreactive repair"/>
    <property type="evidence" value="ECO:0007669"/>
    <property type="project" value="UniProtKB-ARBA"/>
</dbReference>
<evidence type="ECO:0000256" key="6">
    <source>
        <dbReference type="ARBA" id="ARBA00022827"/>
    </source>
</evidence>
<dbReference type="RefSeq" id="WP_067151439.1">
    <property type="nucleotide sequence ID" value="NZ_CP014864.1"/>
</dbReference>
<dbReference type="GO" id="GO:0003677">
    <property type="term" value="F:DNA binding"/>
    <property type="evidence" value="ECO:0007669"/>
    <property type="project" value="TreeGrafter"/>
</dbReference>
<sequence length="494" mass="56492">MGNPEPKPLKRFRRGLVWLRNDLRLNDNTALYRGAQSCRELAAVFIACPISWQEQDEGEPVVAFRLACLRELQQRLAERNIPLYFLEIARFQQVPRAMEEIVHKLEIEALFANSEYPYNEQRRDDAVRTALKNAGLQVEFCSDRTLLPPGAVKTGGGETYKVFTPFKRAFVARCGSDYFAPLPPPRKMETAAGWPRWIQLAEQHNLVRTIPGKLPGYELTPDRNGRLLGWMPGEKAGARHLRAFREKIGRYALERDFPAKDATSRLSPYLNCGAVSIRQCVQMAFAENGGGWSGGNQGAECWLGELLWREFYTHLIAAFPRLSMHKPFKPDTDRVPWKYDAQLFRSWCEGTTGVPIVDAAMRQLNETGWMHNRLRMVVASFLTKNLLIDWRWGERYFMQRLIDADLAANNGGWQWAASTGTDSVPYFRVFNPYSQSKRFDRHGEFIRRFVPELRHLSEKAIHCPPPLDGYPAPVCDVAQSRDQAIAAFAGLRNL</sequence>
<name>A0A143HJ91_MICTH</name>
<dbReference type="InterPro" id="IPR002081">
    <property type="entry name" value="Cryptochrome/DNA_photolyase_1"/>
</dbReference>
<dbReference type="AlphaFoldDB" id="A0A143HJ91"/>
<evidence type="ECO:0000256" key="14">
    <source>
        <dbReference type="RuleBase" id="RU004182"/>
    </source>
</evidence>
<comment type="catalytic activity">
    <reaction evidence="9">
        <text>cyclobutadipyrimidine (in DNA) = 2 pyrimidine residues (in DNA).</text>
        <dbReference type="EC" id="4.1.99.3"/>
    </reaction>
</comment>
<dbReference type="SUPFAM" id="SSF52425">
    <property type="entry name" value="Cryptochrome/photolyase, N-terminal domain"/>
    <property type="match status" value="1"/>
</dbReference>
<evidence type="ECO:0000256" key="3">
    <source>
        <dbReference type="ARBA" id="ARBA00013149"/>
    </source>
</evidence>
<feature type="site" description="Electron transfer via tryptophanyl radical" evidence="13">
    <location>
        <position position="390"/>
    </location>
</feature>
<feature type="binding site" evidence="12">
    <location>
        <begin position="403"/>
        <end position="405"/>
    </location>
    <ligand>
        <name>FAD</name>
        <dbReference type="ChEBI" id="CHEBI:57692"/>
    </ligand>
</feature>
<evidence type="ECO:0000256" key="1">
    <source>
        <dbReference type="ARBA" id="ARBA00001932"/>
    </source>
</evidence>
<feature type="domain" description="Photolyase/cryptochrome alpha/beta" evidence="15">
    <location>
        <begin position="13"/>
        <end position="146"/>
    </location>
</feature>
<feature type="binding site" evidence="12">
    <location>
        <begin position="263"/>
        <end position="267"/>
    </location>
    <ligand>
        <name>FAD</name>
        <dbReference type="ChEBI" id="CHEBI:57692"/>
    </ligand>
</feature>
<feature type="site" description="Electron transfer via tryptophanyl radical" evidence="13">
    <location>
        <position position="413"/>
    </location>
</feature>
<dbReference type="InterPro" id="IPR006050">
    <property type="entry name" value="DNA_photolyase_N"/>
</dbReference>
<dbReference type="InterPro" id="IPR005101">
    <property type="entry name" value="Cryptochr/Photolyase_FAD-bd"/>
</dbReference>
<evidence type="ECO:0000256" key="4">
    <source>
        <dbReference type="ARBA" id="ARBA00014046"/>
    </source>
</evidence>
<keyword evidence="5 12" id="KW-0285">Flavoprotein</keyword>
<evidence type="ECO:0000256" key="2">
    <source>
        <dbReference type="ARBA" id="ARBA00005862"/>
    </source>
</evidence>
<keyword evidence="17" id="KW-1185">Reference proteome</keyword>
<accession>A0A143HJ91</accession>
<dbReference type="KEGG" id="mthd:A3224_03275"/>
<evidence type="ECO:0000313" key="16">
    <source>
        <dbReference type="EMBL" id="AMX01733.1"/>
    </source>
</evidence>
<dbReference type="PANTHER" id="PTHR11455:SF9">
    <property type="entry name" value="CRYPTOCHROME CIRCADIAN CLOCK 5 ISOFORM X1"/>
    <property type="match status" value="1"/>
</dbReference>
<dbReference type="OrthoDB" id="9772484at2"/>
<keyword evidence="6 12" id="KW-0274">FAD</keyword>
<evidence type="ECO:0000256" key="13">
    <source>
        <dbReference type="PIRSR" id="PIRSR602081-2"/>
    </source>
</evidence>
<dbReference type="GO" id="GO:0071949">
    <property type="term" value="F:FAD binding"/>
    <property type="evidence" value="ECO:0007669"/>
    <property type="project" value="TreeGrafter"/>
</dbReference>
<feature type="binding site" evidence="12">
    <location>
        <position position="251"/>
    </location>
    <ligand>
        <name>FAD</name>
        <dbReference type="ChEBI" id="CHEBI:57692"/>
    </ligand>
</feature>
<dbReference type="STRING" id="252514.A3224_03275"/>
<dbReference type="GeneID" id="76607072"/>
<evidence type="ECO:0000313" key="17">
    <source>
        <dbReference type="Proteomes" id="UP000076077"/>
    </source>
</evidence>
<gene>
    <name evidence="16" type="ORF">A3224_03275</name>
</gene>
<evidence type="ECO:0000256" key="5">
    <source>
        <dbReference type="ARBA" id="ARBA00022630"/>
    </source>
</evidence>
<evidence type="ECO:0000256" key="7">
    <source>
        <dbReference type="ARBA" id="ARBA00022991"/>
    </source>
</evidence>
<dbReference type="PROSITE" id="PS00691">
    <property type="entry name" value="DNA_PHOTOLYASES_1_2"/>
    <property type="match status" value="1"/>
</dbReference>
<comment type="function">
    <text evidence="10">Involved in repair of UV radiation-induced DNA damage. Catalyzes the light-dependent monomerization (300-600 nm) of cyclobutyl pyrimidine dimers (in cis-syn configuration), which are formed between adjacent bases on the same DNA strand upon exposure to ultraviolet radiation.</text>
</comment>
<reference evidence="17" key="1">
    <citation type="submission" date="2016-03" db="EMBL/GenBank/DDBJ databases">
        <authorList>
            <person name="Lee Y.-S."/>
            <person name="Choi Y.-L."/>
        </authorList>
    </citation>
    <scope>NUCLEOTIDE SEQUENCE [LARGE SCALE GENOMIC DNA]</scope>
    <source>
        <strain evidence="17">DAU221</strain>
    </source>
</reference>
<feature type="binding site" evidence="12">
    <location>
        <position position="302"/>
    </location>
    <ligand>
        <name>FAD</name>
        <dbReference type="ChEBI" id="CHEBI:57692"/>
    </ligand>
</feature>
<comment type="cofactor">
    <cofactor evidence="12">
        <name>FAD</name>
        <dbReference type="ChEBI" id="CHEBI:57692"/>
    </cofactor>
    <text evidence="12">Binds 1 FAD per subunit.</text>
</comment>
<evidence type="ECO:0000256" key="8">
    <source>
        <dbReference type="ARBA" id="ARBA00031671"/>
    </source>
</evidence>
<dbReference type="GO" id="GO:0003904">
    <property type="term" value="F:deoxyribodipyrimidine photo-lyase activity"/>
    <property type="evidence" value="ECO:0007669"/>
    <property type="project" value="UniProtKB-EC"/>
</dbReference>
<evidence type="ECO:0000256" key="12">
    <source>
        <dbReference type="PIRSR" id="PIRSR602081-1"/>
    </source>
</evidence>
<dbReference type="Gene3D" id="1.10.579.10">
    <property type="entry name" value="DNA Cyclobutane Dipyrimidine Photolyase, subunit A, domain 3"/>
    <property type="match status" value="1"/>
</dbReference>